<gene>
    <name evidence="3" type="ORF">KDW96_00820</name>
</gene>
<dbReference type="Proteomes" id="UP001059672">
    <property type="component" value="Chromosome"/>
</dbReference>
<dbReference type="InterPro" id="IPR057691">
    <property type="entry name" value="DUF7931"/>
</dbReference>
<organism evidence="3 4">
    <name type="scientific">Pseudomonas benzenivorans</name>
    <dbReference type="NCBI Taxonomy" id="556533"/>
    <lineage>
        <taxon>Bacteria</taxon>
        <taxon>Pseudomonadati</taxon>
        <taxon>Pseudomonadota</taxon>
        <taxon>Gammaproteobacteria</taxon>
        <taxon>Pseudomonadales</taxon>
        <taxon>Pseudomonadaceae</taxon>
        <taxon>Pseudomonas</taxon>
    </lineage>
</organism>
<dbReference type="EMBL" id="CP073346">
    <property type="protein sequence ID" value="UTW07911.1"/>
    <property type="molecule type" value="Genomic_DNA"/>
</dbReference>
<evidence type="ECO:0000313" key="4">
    <source>
        <dbReference type="Proteomes" id="UP001059672"/>
    </source>
</evidence>
<evidence type="ECO:0000313" key="3">
    <source>
        <dbReference type="EMBL" id="UTW07911.1"/>
    </source>
</evidence>
<feature type="domain" description="DUF7931" evidence="2">
    <location>
        <begin position="64"/>
        <end position="211"/>
    </location>
</feature>
<dbReference type="Pfam" id="PF25559">
    <property type="entry name" value="DUF7931"/>
    <property type="match status" value="1"/>
</dbReference>
<reference evidence="3" key="1">
    <citation type="submission" date="2021-04" db="EMBL/GenBank/DDBJ databases">
        <title>Oceanospirillales bacteria with DddD are important DMSP degraders in coastal seawater.</title>
        <authorList>
            <person name="Liu J."/>
        </authorList>
    </citation>
    <scope>NUCLEOTIDE SEQUENCE</scope>
    <source>
        <strain evidence="3">D13-4</strain>
    </source>
</reference>
<protein>
    <submittedName>
        <fullName evidence="3">Histone acetyltransferase HPA2</fullName>
    </submittedName>
</protein>
<name>A0ABY5HA58_9PSED</name>
<keyword evidence="4" id="KW-1185">Reference proteome</keyword>
<feature type="region of interest" description="Disordered" evidence="1">
    <location>
        <begin position="1"/>
        <end position="42"/>
    </location>
</feature>
<accession>A0ABY5HA58</accession>
<evidence type="ECO:0000259" key="2">
    <source>
        <dbReference type="Pfam" id="PF25559"/>
    </source>
</evidence>
<proteinExistence type="predicted"/>
<sequence>MNDADALPGMTDSDEPQELPAIEFESPGRFAVHNPAPPAADGQRCEPAPFKLGEHLALERFSQPEQARAHALALLQQARRNLCIFSDDLEPWLYHHSSVQDACARFLLANPKNRLRILLRDVTRAVKDGHRLLSLSRRLSSNLQIRKLHPDYPAEDLAFLLVDDCGLLLRPELDQFAGYALYQDPARVRLRQAQFDQAWETSITDPDLRSFLL</sequence>
<evidence type="ECO:0000256" key="1">
    <source>
        <dbReference type="SAM" id="MobiDB-lite"/>
    </source>
</evidence>